<evidence type="ECO:0000259" key="4">
    <source>
        <dbReference type="PROSITE" id="PS51071"/>
    </source>
</evidence>
<dbReference type="PROSITE" id="PS51464">
    <property type="entry name" value="SIS"/>
    <property type="match status" value="1"/>
</dbReference>
<name>A0A089LRX9_9BACL</name>
<dbReference type="PANTHER" id="PTHR30514:SF10">
    <property type="entry name" value="MURR_RPIR FAMILY TRANSCRIPTIONAL REGULATOR"/>
    <property type="match status" value="1"/>
</dbReference>
<dbReference type="SUPFAM" id="SSF53697">
    <property type="entry name" value="SIS domain"/>
    <property type="match status" value="1"/>
</dbReference>
<gene>
    <name evidence="6" type="ORF">PSTEL_06725</name>
</gene>
<dbReference type="GO" id="GO:0003700">
    <property type="term" value="F:DNA-binding transcription factor activity"/>
    <property type="evidence" value="ECO:0007669"/>
    <property type="project" value="InterPro"/>
</dbReference>
<dbReference type="GO" id="GO:0097367">
    <property type="term" value="F:carbohydrate derivative binding"/>
    <property type="evidence" value="ECO:0007669"/>
    <property type="project" value="InterPro"/>
</dbReference>
<evidence type="ECO:0000256" key="1">
    <source>
        <dbReference type="ARBA" id="ARBA00023015"/>
    </source>
</evidence>
<evidence type="ECO:0000256" key="2">
    <source>
        <dbReference type="ARBA" id="ARBA00023125"/>
    </source>
</evidence>
<dbReference type="Gene3D" id="3.40.50.10490">
    <property type="entry name" value="Glucose-6-phosphate isomerase like protein, domain 1"/>
    <property type="match status" value="1"/>
</dbReference>
<dbReference type="InterPro" id="IPR036388">
    <property type="entry name" value="WH-like_DNA-bd_sf"/>
</dbReference>
<accession>A0A089LRX9</accession>
<dbReference type="InterPro" id="IPR001347">
    <property type="entry name" value="SIS_dom"/>
</dbReference>
<keyword evidence="1" id="KW-0805">Transcription regulation</keyword>
<evidence type="ECO:0000313" key="7">
    <source>
        <dbReference type="Proteomes" id="UP000029507"/>
    </source>
</evidence>
<sequence length="290" mass="31697">MHGGLISIKEALPTLKPQERIVADFILAHPEQTVKLSVQKLAKLTGVSEATIIRLSRSLHFKGFQELKMRLVADLAQPTWALQDTEAYQEIQVEGLTSTLIDSISHNNMQSIQDTLAVLSAKEVERAIEAIEGARKICVFGIGASAIIAQDFMQKFSRIDRWCEAAYDFNSQATLAANLTEHDVAFGVSYSGQTEDIIQSLTVAKESGATIITLTKFGSNPVSGLADIKLFTTSLEKGIRSSATASRITQLNVIDILYVGVIRLNFESTVGLLENTRKAVRSSKRDGNVE</sequence>
<dbReference type="CDD" id="cd05013">
    <property type="entry name" value="SIS_RpiR"/>
    <property type="match status" value="1"/>
</dbReference>
<dbReference type="PROSITE" id="PS51071">
    <property type="entry name" value="HTH_RPIR"/>
    <property type="match status" value="1"/>
</dbReference>
<feature type="domain" description="SIS" evidence="5">
    <location>
        <begin position="127"/>
        <end position="267"/>
    </location>
</feature>
<dbReference type="InterPro" id="IPR000281">
    <property type="entry name" value="HTH_RpiR"/>
</dbReference>
<proteinExistence type="predicted"/>
<dbReference type="EMBL" id="CP009286">
    <property type="protein sequence ID" value="AIQ62845.1"/>
    <property type="molecule type" value="Genomic_DNA"/>
</dbReference>
<dbReference type="KEGG" id="pste:PSTEL_06725"/>
<dbReference type="PANTHER" id="PTHR30514">
    <property type="entry name" value="GLUCOKINASE"/>
    <property type="match status" value="1"/>
</dbReference>
<dbReference type="Pfam" id="PF01418">
    <property type="entry name" value="HTH_6"/>
    <property type="match status" value="1"/>
</dbReference>
<dbReference type="InterPro" id="IPR046348">
    <property type="entry name" value="SIS_dom_sf"/>
</dbReference>
<dbReference type="SUPFAM" id="SSF46689">
    <property type="entry name" value="Homeodomain-like"/>
    <property type="match status" value="1"/>
</dbReference>
<dbReference type="InterPro" id="IPR009057">
    <property type="entry name" value="Homeodomain-like_sf"/>
</dbReference>
<dbReference type="GO" id="GO:1901135">
    <property type="term" value="P:carbohydrate derivative metabolic process"/>
    <property type="evidence" value="ECO:0007669"/>
    <property type="project" value="InterPro"/>
</dbReference>
<dbReference type="Pfam" id="PF01380">
    <property type="entry name" value="SIS"/>
    <property type="match status" value="1"/>
</dbReference>
<dbReference type="AlphaFoldDB" id="A0A089LRX9"/>
<dbReference type="Gene3D" id="1.10.10.10">
    <property type="entry name" value="Winged helix-like DNA-binding domain superfamily/Winged helix DNA-binding domain"/>
    <property type="match status" value="1"/>
</dbReference>
<keyword evidence="7" id="KW-1185">Reference proteome</keyword>
<dbReference type="InterPro" id="IPR047640">
    <property type="entry name" value="RpiR-like"/>
</dbReference>
<reference evidence="6 7" key="1">
    <citation type="submission" date="2014-08" db="EMBL/GenBank/DDBJ databases">
        <title>Comparative genomics of the Paenibacillus odorifer group.</title>
        <authorList>
            <person name="den Bakker H.C."/>
            <person name="Tsai Y.-C."/>
            <person name="Martin N."/>
            <person name="Korlach J."/>
            <person name="Wiedmann M."/>
        </authorList>
    </citation>
    <scope>NUCLEOTIDE SEQUENCE [LARGE SCALE GENOMIC DNA]</scope>
    <source>
        <strain evidence="6 7">DSM 14472</strain>
    </source>
</reference>
<feature type="domain" description="HTH rpiR-type" evidence="4">
    <location>
        <begin position="2"/>
        <end position="78"/>
    </location>
</feature>
<dbReference type="Proteomes" id="UP000029507">
    <property type="component" value="Chromosome"/>
</dbReference>
<evidence type="ECO:0000256" key="3">
    <source>
        <dbReference type="ARBA" id="ARBA00023163"/>
    </source>
</evidence>
<protein>
    <submittedName>
        <fullName evidence="6">RpiR family transcriptional regulator</fullName>
    </submittedName>
</protein>
<evidence type="ECO:0000259" key="5">
    <source>
        <dbReference type="PROSITE" id="PS51464"/>
    </source>
</evidence>
<organism evidence="6 7">
    <name type="scientific">Paenibacillus stellifer</name>
    <dbReference type="NCBI Taxonomy" id="169760"/>
    <lineage>
        <taxon>Bacteria</taxon>
        <taxon>Bacillati</taxon>
        <taxon>Bacillota</taxon>
        <taxon>Bacilli</taxon>
        <taxon>Bacillales</taxon>
        <taxon>Paenibacillaceae</taxon>
        <taxon>Paenibacillus</taxon>
    </lineage>
</organism>
<dbReference type="RefSeq" id="WP_038694292.1">
    <property type="nucleotide sequence ID" value="NZ_CP009286.1"/>
</dbReference>
<keyword evidence="3" id="KW-0804">Transcription</keyword>
<keyword evidence="2" id="KW-0238">DNA-binding</keyword>
<dbReference type="GO" id="GO:0003677">
    <property type="term" value="F:DNA binding"/>
    <property type="evidence" value="ECO:0007669"/>
    <property type="project" value="UniProtKB-KW"/>
</dbReference>
<evidence type="ECO:0000313" key="6">
    <source>
        <dbReference type="EMBL" id="AIQ62845.1"/>
    </source>
</evidence>
<dbReference type="STRING" id="169760.PSTEL_06725"/>
<dbReference type="HOGENOM" id="CLU_055769_0_0_9"/>
<dbReference type="InterPro" id="IPR035472">
    <property type="entry name" value="RpiR-like_SIS"/>
</dbReference>